<keyword evidence="1" id="KW-0456">Lyase</keyword>
<dbReference type="Pfam" id="PF04909">
    <property type="entry name" value="Amidohydro_2"/>
    <property type="match status" value="1"/>
</dbReference>
<evidence type="ECO:0000313" key="3">
    <source>
        <dbReference type="EMBL" id="RXH54521.1"/>
    </source>
</evidence>
<dbReference type="SUPFAM" id="SSF51556">
    <property type="entry name" value="Metallo-dependent hydrolases"/>
    <property type="match status" value="1"/>
</dbReference>
<dbReference type="InterPro" id="IPR032465">
    <property type="entry name" value="ACMSD"/>
</dbReference>
<comment type="caution">
    <text evidence="3">The sequence shown here is derived from an EMBL/GenBank/DDBJ whole genome shotgun (WGS) entry which is preliminary data.</text>
</comment>
<feature type="domain" description="Amidohydrolase-related" evidence="2">
    <location>
        <begin position="42"/>
        <end position="320"/>
    </location>
</feature>
<keyword evidence="4" id="KW-1185">Reference proteome</keyword>
<dbReference type="GO" id="GO:0016831">
    <property type="term" value="F:carboxy-lyase activity"/>
    <property type="evidence" value="ECO:0007669"/>
    <property type="project" value="InterPro"/>
</dbReference>
<sequence length="324" mass="35171">MRTITLEEHFVTRSFLKATEAFWSSTNPRVAEMRPKLLDIGAGRIAAMDEAGIDLQVLSLAALGFDDLDADMATPLTREINDEVAEAVKANPGRFAAFASLALQDPDSAAQELERCVSKLGFVGTMLDGTTDGLFLDDKSYTPVFEAAAHLGVPIYLHPAPPPAAVQKAYYSGLAELGQLLSIAGWGWHAETGLHTLRLIVSGVFDRFPDLQLIIGHMGEGLPYALARSSAVLSRAATLRQSVAEYFKTNIHITTSGYFTQPPLRCALDVVGIDRTMFSIDYPFSPNTHGRKYLDELAGMLAPEDLASLAHGNAERLLRLPVQN</sequence>
<dbReference type="GO" id="GO:0005829">
    <property type="term" value="C:cytosol"/>
    <property type="evidence" value="ECO:0007669"/>
    <property type="project" value="TreeGrafter"/>
</dbReference>
<evidence type="ECO:0000256" key="1">
    <source>
        <dbReference type="ARBA" id="ARBA00023239"/>
    </source>
</evidence>
<dbReference type="AlphaFoldDB" id="A0A4Q0SZ74"/>
<accession>A0A4Q0SZ74</accession>
<dbReference type="PANTHER" id="PTHR21240:SF30">
    <property type="entry name" value="AMIDOHYDROLASE-RELATED DOMAIN-CONTAINING PROTEIN-RELATED"/>
    <property type="match status" value="1"/>
</dbReference>
<name>A0A4Q0SZ74_9BACT</name>
<gene>
    <name evidence="3" type="ORF">GRAN_3624</name>
</gene>
<dbReference type="Gene3D" id="3.20.20.140">
    <property type="entry name" value="Metal-dependent hydrolases"/>
    <property type="match status" value="1"/>
</dbReference>
<reference evidence="3 4" key="1">
    <citation type="submission" date="2018-11" db="EMBL/GenBank/DDBJ databases">
        <authorList>
            <person name="Mardanov A.V."/>
            <person name="Ravin N.V."/>
            <person name="Dedysh S.N."/>
        </authorList>
    </citation>
    <scope>NUCLEOTIDE SEQUENCE [LARGE SCALE GENOMIC DNA]</scope>
    <source>
        <strain evidence="3 4">AF10</strain>
    </source>
</reference>
<protein>
    <submittedName>
        <fullName evidence="3">Amidohydrolase 2</fullName>
    </submittedName>
</protein>
<evidence type="ECO:0000259" key="2">
    <source>
        <dbReference type="Pfam" id="PF04909"/>
    </source>
</evidence>
<keyword evidence="3" id="KW-0378">Hydrolase</keyword>
<reference evidence="4" key="2">
    <citation type="submission" date="2019-02" db="EMBL/GenBank/DDBJ databases">
        <title>Granulicella sibirica sp. nov., a psychrotolerant acidobacterium isolated from an organic soil layer in forested tundra, West Siberia.</title>
        <authorList>
            <person name="Oshkin I.Y."/>
            <person name="Kulichevskaya I.S."/>
            <person name="Rijpstra W.I.C."/>
            <person name="Sinninghe Damste J.S."/>
            <person name="Rakitin A.L."/>
            <person name="Ravin N.V."/>
            <person name="Dedysh S.N."/>
        </authorList>
    </citation>
    <scope>NUCLEOTIDE SEQUENCE [LARGE SCALE GENOMIC DNA]</scope>
    <source>
        <strain evidence="4">AF10</strain>
    </source>
</reference>
<evidence type="ECO:0000313" key="4">
    <source>
        <dbReference type="Proteomes" id="UP000289437"/>
    </source>
</evidence>
<dbReference type="EMBL" id="RDSM01000003">
    <property type="protein sequence ID" value="RXH54521.1"/>
    <property type="molecule type" value="Genomic_DNA"/>
</dbReference>
<dbReference type="PANTHER" id="PTHR21240">
    <property type="entry name" value="2-AMINO-3-CARBOXYLMUCONATE-6-SEMIALDEHYDE DECARBOXYLASE"/>
    <property type="match status" value="1"/>
</dbReference>
<proteinExistence type="predicted"/>
<dbReference type="GO" id="GO:0019748">
    <property type="term" value="P:secondary metabolic process"/>
    <property type="evidence" value="ECO:0007669"/>
    <property type="project" value="TreeGrafter"/>
</dbReference>
<dbReference type="Proteomes" id="UP000289437">
    <property type="component" value="Unassembled WGS sequence"/>
</dbReference>
<organism evidence="3 4">
    <name type="scientific">Granulicella sibirica</name>
    <dbReference type="NCBI Taxonomy" id="2479048"/>
    <lineage>
        <taxon>Bacteria</taxon>
        <taxon>Pseudomonadati</taxon>
        <taxon>Acidobacteriota</taxon>
        <taxon>Terriglobia</taxon>
        <taxon>Terriglobales</taxon>
        <taxon>Acidobacteriaceae</taxon>
        <taxon>Granulicella</taxon>
    </lineage>
</organism>
<dbReference type="OrthoDB" id="9777673at2"/>
<dbReference type="InterPro" id="IPR006680">
    <property type="entry name" value="Amidohydro-rel"/>
</dbReference>
<dbReference type="InterPro" id="IPR032466">
    <property type="entry name" value="Metal_Hydrolase"/>
</dbReference>
<dbReference type="GO" id="GO:0016787">
    <property type="term" value="F:hydrolase activity"/>
    <property type="evidence" value="ECO:0007669"/>
    <property type="project" value="UniProtKB-KW"/>
</dbReference>